<keyword evidence="1" id="KW-0678">Repressor</keyword>
<dbReference type="InterPro" id="IPR000843">
    <property type="entry name" value="HTH_LacI"/>
</dbReference>
<dbReference type="EMBL" id="CP157484">
    <property type="protein sequence ID" value="XBO37416.1"/>
    <property type="molecule type" value="Genomic_DNA"/>
</dbReference>
<dbReference type="InterPro" id="IPR046335">
    <property type="entry name" value="LacI/GalR-like_sensor"/>
</dbReference>
<dbReference type="PANTHER" id="PTHR30146">
    <property type="entry name" value="LACI-RELATED TRANSCRIPTIONAL REPRESSOR"/>
    <property type="match status" value="1"/>
</dbReference>
<evidence type="ECO:0000256" key="4">
    <source>
        <dbReference type="ARBA" id="ARBA00023163"/>
    </source>
</evidence>
<evidence type="ECO:0000256" key="2">
    <source>
        <dbReference type="ARBA" id="ARBA00023015"/>
    </source>
</evidence>
<evidence type="ECO:0000313" key="6">
    <source>
        <dbReference type="EMBL" id="XBO37416.1"/>
    </source>
</evidence>
<evidence type="ECO:0000256" key="3">
    <source>
        <dbReference type="ARBA" id="ARBA00023125"/>
    </source>
</evidence>
<dbReference type="GO" id="GO:0003700">
    <property type="term" value="F:DNA-binding transcription factor activity"/>
    <property type="evidence" value="ECO:0007669"/>
    <property type="project" value="TreeGrafter"/>
</dbReference>
<reference evidence="6" key="1">
    <citation type="submission" date="2024-05" db="EMBL/GenBank/DDBJ databases">
        <authorList>
            <person name="Kim S."/>
            <person name="Heo J."/>
            <person name="Choi H."/>
            <person name="Choi Y."/>
            <person name="Kwon S.-W."/>
            <person name="Kim Y."/>
        </authorList>
    </citation>
    <scope>NUCLEOTIDE SEQUENCE</scope>
    <source>
        <strain evidence="6">KACC 23698</strain>
    </source>
</reference>
<dbReference type="Gene3D" id="1.10.260.40">
    <property type="entry name" value="lambda repressor-like DNA-binding domains"/>
    <property type="match status" value="1"/>
</dbReference>
<dbReference type="InterPro" id="IPR010982">
    <property type="entry name" value="Lambda_DNA-bd_dom_sf"/>
</dbReference>
<dbReference type="Pfam" id="PF13377">
    <property type="entry name" value="Peripla_BP_3"/>
    <property type="match status" value="1"/>
</dbReference>
<keyword evidence="2" id="KW-0805">Transcription regulation</keyword>
<evidence type="ECO:0000256" key="1">
    <source>
        <dbReference type="ARBA" id="ARBA00022491"/>
    </source>
</evidence>
<organism evidence="6">
    <name type="scientific">Alsobacter sp. KACC 23698</name>
    <dbReference type="NCBI Taxonomy" id="3149229"/>
    <lineage>
        <taxon>Bacteria</taxon>
        <taxon>Pseudomonadati</taxon>
        <taxon>Pseudomonadota</taxon>
        <taxon>Alphaproteobacteria</taxon>
        <taxon>Hyphomicrobiales</taxon>
        <taxon>Alsobacteraceae</taxon>
        <taxon>Alsobacter</taxon>
    </lineage>
</organism>
<dbReference type="PANTHER" id="PTHR30146:SF95">
    <property type="entry name" value="RIBOSE OPERON REPRESSOR"/>
    <property type="match status" value="1"/>
</dbReference>
<sequence>MARRVTSFEVARRAGVSRSAVSRCFTDGASIAPETRDRVMEAATALGYRPNAIARSLITSRSRMIAVVMGHLANPFYPDLLARLSAVLQQRGYRLLLFTGAPDASADPLVAQILPYQVDGIVLASTTLSSGLADECAAAGIPVVLINRTADRAHVSSVASANLDGGRLVAQFLLAGGHERFGFIAGTEASSTNRDRERGYRAVLTEAGAGPVARAVGAYSQEGARAAARALLRARPLPDALFCANDHMAIAVMDVARHELGLRVPEDLSVVGFDDAPPAAWASYGLTTVEQPVAPMVDAAVDILLGQIEGKERPAHHVALAGALVVRDSARRPAFGLVRDNDRTIWAPKAGASPAGEGRTHE</sequence>
<dbReference type="SMART" id="SM00354">
    <property type="entry name" value="HTH_LACI"/>
    <property type="match status" value="1"/>
</dbReference>
<gene>
    <name evidence="6" type="ORF">ABEG18_16985</name>
</gene>
<evidence type="ECO:0000259" key="5">
    <source>
        <dbReference type="PROSITE" id="PS50932"/>
    </source>
</evidence>
<dbReference type="GO" id="GO:0000976">
    <property type="term" value="F:transcription cis-regulatory region binding"/>
    <property type="evidence" value="ECO:0007669"/>
    <property type="project" value="TreeGrafter"/>
</dbReference>
<dbReference type="InterPro" id="IPR028082">
    <property type="entry name" value="Peripla_BP_I"/>
</dbReference>
<keyword evidence="4" id="KW-0804">Transcription</keyword>
<dbReference type="SUPFAM" id="SSF47413">
    <property type="entry name" value="lambda repressor-like DNA-binding domains"/>
    <property type="match status" value="1"/>
</dbReference>
<dbReference type="CDD" id="cd01392">
    <property type="entry name" value="HTH_LacI"/>
    <property type="match status" value="1"/>
</dbReference>
<dbReference type="Gene3D" id="3.40.50.2300">
    <property type="match status" value="2"/>
</dbReference>
<protein>
    <submittedName>
        <fullName evidence="6">LacI family DNA-binding transcriptional regulator</fullName>
    </submittedName>
</protein>
<proteinExistence type="predicted"/>
<accession>A0AAU7JB60</accession>
<dbReference type="RefSeq" id="WP_406854237.1">
    <property type="nucleotide sequence ID" value="NZ_CP157484.1"/>
</dbReference>
<dbReference type="Pfam" id="PF00356">
    <property type="entry name" value="LacI"/>
    <property type="match status" value="1"/>
</dbReference>
<dbReference type="PROSITE" id="PS50932">
    <property type="entry name" value="HTH_LACI_2"/>
    <property type="match status" value="1"/>
</dbReference>
<keyword evidence="3 6" id="KW-0238">DNA-binding</keyword>
<dbReference type="AlphaFoldDB" id="A0AAU7JB60"/>
<name>A0AAU7JB60_9HYPH</name>
<dbReference type="SUPFAM" id="SSF53822">
    <property type="entry name" value="Periplasmic binding protein-like I"/>
    <property type="match status" value="1"/>
</dbReference>
<dbReference type="CDD" id="cd06278">
    <property type="entry name" value="PBP1_LacI-like"/>
    <property type="match status" value="1"/>
</dbReference>
<feature type="domain" description="HTH lacI-type" evidence="5">
    <location>
        <begin position="5"/>
        <end position="59"/>
    </location>
</feature>